<organism evidence="2 3">
    <name type="scientific">Raphanus sativus</name>
    <name type="common">Radish</name>
    <name type="synonym">Raphanus raphanistrum var. sativus</name>
    <dbReference type="NCBI Taxonomy" id="3726"/>
    <lineage>
        <taxon>Eukaryota</taxon>
        <taxon>Viridiplantae</taxon>
        <taxon>Streptophyta</taxon>
        <taxon>Embryophyta</taxon>
        <taxon>Tracheophyta</taxon>
        <taxon>Spermatophyta</taxon>
        <taxon>Magnoliopsida</taxon>
        <taxon>eudicotyledons</taxon>
        <taxon>Gunneridae</taxon>
        <taxon>Pentapetalae</taxon>
        <taxon>rosids</taxon>
        <taxon>malvids</taxon>
        <taxon>Brassicales</taxon>
        <taxon>Brassicaceae</taxon>
        <taxon>Brassiceae</taxon>
        <taxon>Raphanus</taxon>
    </lineage>
</organism>
<dbReference type="RefSeq" id="XP_018481403.2">
    <property type="nucleotide sequence ID" value="XM_018625901.2"/>
</dbReference>
<evidence type="ECO:0000313" key="3">
    <source>
        <dbReference type="RefSeq" id="XP_018481403.2"/>
    </source>
</evidence>
<protein>
    <submittedName>
        <fullName evidence="3">Uncharacterized protein LOC108852401</fullName>
    </submittedName>
</protein>
<dbReference type="Proteomes" id="UP000504610">
    <property type="component" value="Chromosome 4"/>
</dbReference>
<dbReference type="PANTHER" id="PTHR34657:SF13">
    <property type="entry name" value="(RAPE) HYPOTHETICAL PROTEIN"/>
    <property type="match status" value="1"/>
</dbReference>
<name>A0A6J0NC16_RAPSA</name>
<gene>
    <name evidence="3" type="primary">LOC108852401</name>
</gene>
<sequence>MNTRTMHLPPRRLLTSDKRTLPSGVAEKPTETTVTNPPPSMKSILKKTLIVAPPPTSATAEQAGSNQLLAGYLAHEYLNKGTLFGEKWNPARSESIAEGRKNKQSHGKEPSDNKRRRYVEVADILRAEGSFMPGIVNPSQLARSLKL</sequence>
<keyword evidence="2" id="KW-1185">Reference proteome</keyword>
<dbReference type="PANTHER" id="PTHR34657">
    <property type="entry name" value="EMBRYO SAC DEVELOPMENT ARREST 6"/>
    <property type="match status" value="1"/>
</dbReference>
<evidence type="ECO:0000313" key="2">
    <source>
        <dbReference type="Proteomes" id="UP000504610"/>
    </source>
</evidence>
<dbReference type="KEGG" id="rsz:108852401"/>
<reference evidence="3" key="2">
    <citation type="submission" date="2025-08" db="UniProtKB">
        <authorList>
            <consortium name="RefSeq"/>
        </authorList>
    </citation>
    <scope>IDENTIFICATION</scope>
    <source>
        <tissue evidence="3">Leaf</tissue>
    </source>
</reference>
<evidence type="ECO:0000256" key="1">
    <source>
        <dbReference type="SAM" id="MobiDB-lite"/>
    </source>
</evidence>
<feature type="compositionally biased region" description="Basic and acidic residues" evidence="1">
    <location>
        <begin position="95"/>
        <end position="115"/>
    </location>
</feature>
<proteinExistence type="predicted"/>
<feature type="region of interest" description="Disordered" evidence="1">
    <location>
        <begin position="1"/>
        <end position="41"/>
    </location>
</feature>
<dbReference type="OrthoDB" id="687843at2759"/>
<accession>A0A6J0NC16</accession>
<reference evidence="2" key="1">
    <citation type="journal article" date="2019" name="Database">
        <title>The radish genome database (RadishGD): an integrated information resource for radish genomics.</title>
        <authorList>
            <person name="Yu H.J."/>
            <person name="Baek S."/>
            <person name="Lee Y.J."/>
            <person name="Cho A."/>
            <person name="Mun J.H."/>
        </authorList>
    </citation>
    <scope>NUCLEOTIDE SEQUENCE [LARGE SCALE GENOMIC DNA]</scope>
    <source>
        <strain evidence="2">cv. WK10039</strain>
    </source>
</reference>
<feature type="region of interest" description="Disordered" evidence="1">
    <location>
        <begin position="92"/>
        <end position="115"/>
    </location>
</feature>
<dbReference type="GeneID" id="108852401"/>
<dbReference type="AlphaFoldDB" id="A0A6J0NC16"/>